<gene>
    <name evidence="2" type="ORF">HMPREF9698_00102</name>
</gene>
<reference evidence="2 3" key="1">
    <citation type="submission" date="2012-09" db="EMBL/GenBank/DDBJ databases">
        <title>The Genome Sequence of Alloiococcus otitis ATCC 51267.</title>
        <authorList>
            <consortium name="The Broad Institute Genome Sequencing Platform"/>
            <person name="Earl A."/>
            <person name="Ward D."/>
            <person name="Feldgarden M."/>
            <person name="Gevers D."/>
            <person name="Huys G."/>
            <person name="Walker B."/>
            <person name="Young S.K."/>
            <person name="Zeng Q."/>
            <person name="Gargeya S."/>
            <person name="Fitzgerald M."/>
            <person name="Haas B."/>
            <person name="Abouelleil A."/>
            <person name="Alvarado L."/>
            <person name="Arachchi H.M."/>
            <person name="Berlin A.M."/>
            <person name="Chapman S.B."/>
            <person name="Goldberg J."/>
            <person name="Griggs A."/>
            <person name="Gujja S."/>
            <person name="Hansen M."/>
            <person name="Howarth C."/>
            <person name="Imamovic A."/>
            <person name="Larimer J."/>
            <person name="McCowen C."/>
            <person name="Montmayeur A."/>
            <person name="Murphy C."/>
            <person name="Neiman D."/>
            <person name="Pearson M."/>
            <person name="Priest M."/>
            <person name="Roberts A."/>
            <person name="Saif S."/>
            <person name="Shea T."/>
            <person name="Sisk P."/>
            <person name="Sykes S."/>
            <person name="Wortman J."/>
            <person name="Nusbaum C."/>
            <person name="Birren B."/>
        </authorList>
    </citation>
    <scope>NUCLEOTIDE SEQUENCE [LARGE SCALE GENOMIC DNA]</scope>
    <source>
        <strain evidence="2 3">ATCC 51267</strain>
    </source>
</reference>
<dbReference type="EMBL" id="AGXA01000002">
    <property type="protein sequence ID" value="EKU94374.1"/>
    <property type="molecule type" value="Genomic_DNA"/>
</dbReference>
<sequence>MKIKWALNELRKQDNEPTRIQGQVDLESSLTKRSKSILAAGPVTIDGWIITEGEDAFIVDCTLTVALTVPSTRSLTPVDIDCKAKLQETYLAPGREASQEDLDQDELVIQLASQELDLQKPIEDSIILAIPTKVLTEEEEEKGIFPKGDDWEVMTEEGLKQQRKDQAQEDSPFAALKDLFPDEDE</sequence>
<evidence type="ECO:0000256" key="1">
    <source>
        <dbReference type="SAM" id="MobiDB-lite"/>
    </source>
</evidence>
<name>K9EAY6_9LACT</name>
<dbReference type="PATRIC" id="fig|883081.3.peg.106"/>
<protein>
    <recommendedName>
        <fullName evidence="4">DUF177 domain-containing protein</fullName>
    </recommendedName>
</protein>
<proteinExistence type="predicted"/>
<dbReference type="eggNOG" id="COG1399">
    <property type="taxonomic scope" value="Bacteria"/>
</dbReference>
<dbReference type="InterPro" id="IPR003772">
    <property type="entry name" value="YceD"/>
</dbReference>
<feature type="compositionally biased region" description="Basic and acidic residues" evidence="1">
    <location>
        <begin position="158"/>
        <end position="167"/>
    </location>
</feature>
<dbReference type="STRING" id="883081.HMPREF9698_00102"/>
<dbReference type="AlphaFoldDB" id="K9EAY6"/>
<evidence type="ECO:0008006" key="4">
    <source>
        <dbReference type="Google" id="ProtNLM"/>
    </source>
</evidence>
<evidence type="ECO:0000313" key="2">
    <source>
        <dbReference type="EMBL" id="EKU94374.1"/>
    </source>
</evidence>
<dbReference type="Pfam" id="PF02620">
    <property type="entry name" value="YceD"/>
    <property type="match status" value="1"/>
</dbReference>
<dbReference type="HOGENOM" id="CLU_100236_3_1_9"/>
<accession>K9EAY6</accession>
<dbReference type="OrthoDB" id="9790372at2"/>
<organism evidence="2 3">
    <name type="scientific">Alloiococcus otitis ATCC 51267</name>
    <dbReference type="NCBI Taxonomy" id="883081"/>
    <lineage>
        <taxon>Bacteria</taxon>
        <taxon>Bacillati</taxon>
        <taxon>Bacillota</taxon>
        <taxon>Bacilli</taxon>
        <taxon>Lactobacillales</taxon>
        <taxon>Carnobacteriaceae</taxon>
        <taxon>Alloiococcus</taxon>
    </lineage>
</organism>
<feature type="region of interest" description="Disordered" evidence="1">
    <location>
        <begin position="158"/>
        <end position="185"/>
    </location>
</feature>
<dbReference type="RefSeq" id="WP_003776237.1">
    <property type="nucleotide sequence ID" value="NZ_JH992957.1"/>
</dbReference>
<keyword evidence="3" id="KW-1185">Reference proteome</keyword>
<evidence type="ECO:0000313" key="3">
    <source>
        <dbReference type="Proteomes" id="UP000009875"/>
    </source>
</evidence>
<comment type="caution">
    <text evidence="2">The sequence shown here is derived from an EMBL/GenBank/DDBJ whole genome shotgun (WGS) entry which is preliminary data.</text>
</comment>
<dbReference type="Proteomes" id="UP000009875">
    <property type="component" value="Unassembled WGS sequence"/>
</dbReference>